<keyword evidence="1" id="KW-1133">Transmembrane helix</keyword>
<dbReference type="AlphaFoldDB" id="D2TY51"/>
<reference evidence="2" key="1">
    <citation type="journal article" date="2010" name="Insect Mol. Biol.">
        <title>The draft genome sequence of Arsenophonus nasoniae, son-killer bacterium of Nasonia vitripennis, reveals genes associated with virulence and symbiosis.</title>
        <authorList>
            <person name="Wilkes T."/>
            <person name="Darby A.C."/>
            <person name="Choi J."/>
            <person name="Colborne J.K."/>
            <person name="Werren J.H."/>
            <person name="Hurst G.D.D."/>
        </authorList>
    </citation>
    <scope>NUCLEOTIDE SEQUENCE</scope>
</reference>
<feature type="non-terminal residue" evidence="2">
    <location>
        <position position="1"/>
    </location>
</feature>
<feature type="transmembrane region" description="Helical" evidence="1">
    <location>
        <begin position="22"/>
        <end position="46"/>
    </location>
</feature>
<evidence type="ECO:0000256" key="1">
    <source>
        <dbReference type="SAM" id="Phobius"/>
    </source>
</evidence>
<organism evidence="2">
    <name type="scientific">Arsenophonus nasoniae</name>
    <name type="common">son-killer infecting Nasonia vitripennis</name>
    <dbReference type="NCBI Taxonomy" id="638"/>
    <lineage>
        <taxon>Bacteria</taxon>
        <taxon>Pseudomonadati</taxon>
        <taxon>Pseudomonadota</taxon>
        <taxon>Gammaproteobacteria</taxon>
        <taxon>Enterobacterales</taxon>
        <taxon>Morganellaceae</taxon>
        <taxon>Arsenophonus</taxon>
    </lineage>
</organism>
<protein>
    <submittedName>
        <fullName evidence="2">Uncharacterized protein</fullName>
    </submittedName>
</protein>
<sequence length="67" mass="8253">NSSFSITNYYIEFLYLFRYKKIYITPLLCFFLLLWVMLIFILKFAYHHILDDKQHGIILELNLLFDL</sequence>
<accession>D2TY51</accession>
<proteinExistence type="predicted"/>
<gene>
    <name evidence="2" type="ORF">ARN_10570</name>
</gene>
<dbReference type="EMBL" id="FN545181">
    <property type="protein sequence ID" value="CBA72332.1"/>
    <property type="molecule type" value="Genomic_DNA"/>
</dbReference>
<name>D2TY51_9GAMM</name>
<keyword evidence="1" id="KW-0472">Membrane</keyword>
<evidence type="ECO:0000313" key="2">
    <source>
        <dbReference type="EMBL" id="CBA72332.1"/>
    </source>
</evidence>
<keyword evidence="1" id="KW-0812">Transmembrane</keyword>